<keyword evidence="1" id="KW-0175">Coiled coil</keyword>
<dbReference type="AlphaFoldDB" id="D1P324"/>
<evidence type="ECO:0000313" key="3">
    <source>
        <dbReference type="Proteomes" id="UP000005512"/>
    </source>
</evidence>
<name>D1P324_9GAMM</name>
<organism evidence="2 3">
    <name type="scientific">Providencia rustigianii DSM 4541</name>
    <dbReference type="NCBI Taxonomy" id="500637"/>
    <lineage>
        <taxon>Bacteria</taxon>
        <taxon>Pseudomonadati</taxon>
        <taxon>Pseudomonadota</taxon>
        <taxon>Gammaproteobacteria</taxon>
        <taxon>Enterobacterales</taxon>
        <taxon>Morganellaceae</taxon>
        <taxon>Providencia</taxon>
    </lineage>
</organism>
<accession>D1P324</accession>
<comment type="caution">
    <text evidence="2">The sequence shown here is derived from an EMBL/GenBank/DDBJ whole genome shotgun (WGS) entry which is preliminary data.</text>
</comment>
<protein>
    <submittedName>
        <fullName evidence="2">Uncharacterized protein</fullName>
    </submittedName>
</protein>
<dbReference type="Proteomes" id="UP000005512">
    <property type="component" value="Unassembled WGS sequence"/>
</dbReference>
<dbReference type="HOGENOM" id="CLU_1029988_0_0_6"/>
<gene>
    <name evidence="2" type="ORF">PROVRUST_06613</name>
</gene>
<evidence type="ECO:0000313" key="2">
    <source>
        <dbReference type="EMBL" id="EFB72213.1"/>
    </source>
</evidence>
<feature type="coiled-coil region" evidence="1">
    <location>
        <begin position="186"/>
        <end position="213"/>
    </location>
</feature>
<dbReference type="EMBL" id="ABXV02000024">
    <property type="protein sequence ID" value="EFB72213.1"/>
    <property type="molecule type" value="Genomic_DNA"/>
</dbReference>
<evidence type="ECO:0000256" key="1">
    <source>
        <dbReference type="SAM" id="Coils"/>
    </source>
</evidence>
<reference evidence="2" key="1">
    <citation type="submission" date="2009-12" db="EMBL/GenBank/DDBJ databases">
        <authorList>
            <person name="Weinstock G."/>
            <person name="Sodergren E."/>
            <person name="Clifton S."/>
            <person name="Fulton L."/>
            <person name="Fulton B."/>
            <person name="Courtney L."/>
            <person name="Fronick C."/>
            <person name="Harrison M."/>
            <person name="Strong C."/>
            <person name="Farmer C."/>
            <person name="Delahaunty K."/>
            <person name="Markovic C."/>
            <person name="Hall O."/>
            <person name="Minx P."/>
            <person name="Tomlinson C."/>
            <person name="Mitreva M."/>
            <person name="Nelson J."/>
            <person name="Hou S."/>
            <person name="Wollam A."/>
            <person name="Pepin K.H."/>
            <person name="Johnson M."/>
            <person name="Bhonagiri V."/>
            <person name="Nash W.E."/>
            <person name="Warren W."/>
            <person name="Chinwalla A."/>
            <person name="Mardis E.R."/>
            <person name="Wilson R.K."/>
        </authorList>
    </citation>
    <scope>NUCLEOTIDE SEQUENCE [LARGE SCALE GENOMIC DNA]</scope>
    <source>
        <strain evidence="2">DSM 4541</strain>
    </source>
</reference>
<proteinExistence type="predicted"/>
<sequence>MHIIRCYLSLFNVDRSPVSASILVETETKIQRKNKMKNYYSSALALGETRSSLVTLHNDLLVYQTESVIPLSDVFTNSSKRVLDALDLNINILDDGITELKQQATELVSESTAQLITEIESKIVNLNDELDSLNDSLNIDTEIMAVEELKTSIENLINYYQGKIDLLTRTIFRFTENKSVASNGTILGLDELLASLKKNLANTKNKLTEINMLLAYLYKLQEFILHALKIVSNWSGIIAPLLPYGIAGASSLGLSIVVGQIREYLTWFKG</sequence>
<keyword evidence="3" id="KW-1185">Reference proteome</keyword>